<dbReference type="GO" id="GO:0003746">
    <property type="term" value="F:translation elongation factor activity"/>
    <property type="evidence" value="ECO:0007669"/>
    <property type="project" value="UniProtKB-KW"/>
</dbReference>
<dbReference type="EMBL" id="JAUEPS010000029">
    <property type="protein sequence ID" value="KAK0452877.1"/>
    <property type="molecule type" value="Genomic_DNA"/>
</dbReference>
<comment type="caution">
    <text evidence="3">The sequence shown here is derived from an EMBL/GenBank/DDBJ whole genome shotgun (WGS) entry which is preliminary data.</text>
</comment>
<dbReference type="Gene3D" id="3.30.230.10">
    <property type="match status" value="1"/>
</dbReference>
<dbReference type="GeneID" id="85357240"/>
<keyword evidence="1" id="KW-0251">Elongation factor</keyword>
<dbReference type="Proteomes" id="UP001175211">
    <property type="component" value="Unassembled WGS sequence"/>
</dbReference>
<reference evidence="3" key="1">
    <citation type="submission" date="2023-06" db="EMBL/GenBank/DDBJ databases">
        <authorList>
            <consortium name="Lawrence Berkeley National Laboratory"/>
            <person name="Ahrendt S."/>
            <person name="Sahu N."/>
            <person name="Indic B."/>
            <person name="Wong-Bajracharya J."/>
            <person name="Merenyi Z."/>
            <person name="Ke H.-M."/>
            <person name="Monk M."/>
            <person name="Kocsube S."/>
            <person name="Drula E."/>
            <person name="Lipzen A."/>
            <person name="Balint B."/>
            <person name="Henrissat B."/>
            <person name="Andreopoulos B."/>
            <person name="Martin F.M."/>
            <person name="Harder C.B."/>
            <person name="Rigling D."/>
            <person name="Ford K.L."/>
            <person name="Foster G.D."/>
            <person name="Pangilinan J."/>
            <person name="Papanicolaou A."/>
            <person name="Barry K."/>
            <person name="LaButti K."/>
            <person name="Viragh M."/>
            <person name="Koriabine M."/>
            <person name="Yan M."/>
            <person name="Riley R."/>
            <person name="Champramary S."/>
            <person name="Plett K.L."/>
            <person name="Tsai I.J."/>
            <person name="Slot J."/>
            <person name="Sipos G."/>
            <person name="Plett J."/>
            <person name="Nagy L.G."/>
            <person name="Grigoriev I.V."/>
        </authorList>
    </citation>
    <scope>NUCLEOTIDE SEQUENCE</scope>
    <source>
        <strain evidence="3">CCBAS 213</strain>
    </source>
</reference>
<dbReference type="PANTHER" id="PTHR43636">
    <property type="entry name" value="ELONGATION FACTOR G, MITOCHONDRIAL"/>
    <property type="match status" value="1"/>
</dbReference>
<dbReference type="GO" id="GO:0070125">
    <property type="term" value="P:mitochondrial translational elongation"/>
    <property type="evidence" value="ECO:0007669"/>
    <property type="project" value="TreeGrafter"/>
</dbReference>
<keyword evidence="4" id="KW-1185">Reference proteome</keyword>
<dbReference type="GO" id="GO:0003924">
    <property type="term" value="F:GTPase activity"/>
    <property type="evidence" value="ECO:0007669"/>
    <property type="project" value="TreeGrafter"/>
</dbReference>
<gene>
    <name evidence="3" type="ORF">EV420DRAFT_1557231</name>
</gene>
<evidence type="ECO:0000313" key="3">
    <source>
        <dbReference type="EMBL" id="KAK0452877.1"/>
    </source>
</evidence>
<protein>
    <submittedName>
        <fullName evidence="3">Uncharacterized protein</fullName>
    </submittedName>
</protein>
<organism evidence="3 4">
    <name type="scientific">Armillaria tabescens</name>
    <name type="common">Ringless honey mushroom</name>
    <name type="synonym">Agaricus tabescens</name>
    <dbReference type="NCBI Taxonomy" id="1929756"/>
    <lineage>
        <taxon>Eukaryota</taxon>
        <taxon>Fungi</taxon>
        <taxon>Dikarya</taxon>
        <taxon>Basidiomycota</taxon>
        <taxon>Agaricomycotina</taxon>
        <taxon>Agaricomycetes</taxon>
        <taxon>Agaricomycetidae</taxon>
        <taxon>Agaricales</taxon>
        <taxon>Marasmiineae</taxon>
        <taxon>Physalacriaceae</taxon>
        <taxon>Desarmillaria</taxon>
    </lineage>
</organism>
<dbReference type="InterPro" id="IPR014721">
    <property type="entry name" value="Ribsml_uS5_D2-typ_fold_subgr"/>
</dbReference>
<dbReference type="GO" id="GO:0005739">
    <property type="term" value="C:mitochondrion"/>
    <property type="evidence" value="ECO:0007669"/>
    <property type="project" value="TreeGrafter"/>
</dbReference>
<sequence>GAFHAVGLSELAFRMATIGAFRGAYHPAKPVVLEPIMNVEVITPAEFLVTGRELV</sequence>
<feature type="non-terminal residue" evidence="3">
    <location>
        <position position="1"/>
    </location>
</feature>
<dbReference type="RefSeq" id="XP_060328213.1">
    <property type="nucleotide sequence ID" value="XM_060473692.1"/>
</dbReference>
<accession>A0AA39K208</accession>
<evidence type="ECO:0000256" key="2">
    <source>
        <dbReference type="ARBA" id="ARBA00022917"/>
    </source>
</evidence>
<evidence type="ECO:0000313" key="4">
    <source>
        <dbReference type="Proteomes" id="UP001175211"/>
    </source>
</evidence>
<evidence type="ECO:0000256" key="1">
    <source>
        <dbReference type="ARBA" id="ARBA00022768"/>
    </source>
</evidence>
<proteinExistence type="predicted"/>
<dbReference type="PANTHER" id="PTHR43636:SF2">
    <property type="entry name" value="ELONGATION FACTOR G, MITOCHONDRIAL"/>
    <property type="match status" value="1"/>
</dbReference>
<keyword evidence="2" id="KW-0648">Protein biosynthesis</keyword>
<dbReference type="AlphaFoldDB" id="A0AA39K208"/>
<name>A0AA39K208_ARMTA</name>